<dbReference type="InterPro" id="IPR011009">
    <property type="entry name" value="Kinase-like_dom_sf"/>
</dbReference>
<evidence type="ECO:0000256" key="7">
    <source>
        <dbReference type="ARBA" id="ARBA00047899"/>
    </source>
</evidence>
<comment type="catalytic activity">
    <reaction evidence="7">
        <text>L-threonyl-[protein] + ATP = O-phospho-L-threonyl-[protein] + ADP + H(+)</text>
        <dbReference type="Rhea" id="RHEA:46608"/>
        <dbReference type="Rhea" id="RHEA-COMP:11060"/>
        <dbReference type="Rhea" id="RHEA-COMP:11605"/>
        <dbReference type="ChEBI" id="CHEBI:15378"/>
        <dbReference type="ChEBI" id="CHEBI:30013"/>
        <dbReference type="ChEBI" id="CHEBI:30616"/>
        <dbReference type="ChEBI" id="CHEBI:61977"/>
        <dbReference type="ChEBI" id="CHEBI:456216"/>
        <dbReference type="EC" id="2.7.11.1"/>
    </reaction>
</comment>
<evidence type="ECO:0000256" key="4">
    <source>
        <dbReference type="ARBA" id="ARBA00022741"/>
    </source>
</evidence>
<dbReference type="PANTHER" id="PTHR24363:SF0">
    <property type="entry name" value="SERINE_THREONINE KINASE LIKE DOMAIN CONTAINING 1"/>
    <property type="match status" value="1"/>
</dbReference>
<keyword evidence="2" id="KW-0723">Serine/threonine-protein kinase</keyword>
<dbReference type="InterPro" id="IPR008266">
    <property type="entry name" value="Tyr_kinase_AS"/>
</dbReference>
<evidence type="ECO:0000256" key="2">
    <source>
        <dbReference type="ARBA" id="ARBA00022527"/>
    </source>
</evidence>
<evidence type="ECO:0000256" key="5">
    <source>
        <dbReference type="ARBA" id="ARBA00022777"/>
    </source>
</evidence>
<keyword evidence="5" id="KW-0418">Kinase</keyword>
<evidence type="ECO:0000256" key="3">
    <source>
        <dbReference type="ARBA" id="ARBA00022679"/>
    </source>
</evidence>
<dbReference type="AlphaFoldDB" id="A0A1E5QRE7"/>
<dbReference type="Gene3D" id="2.60.120.380">
    <property type="match status" value="2"/>
</dbReference>
<evidence type="ECO:0000256" key="10">
    <source>
        <dbReference type="SAM" id="MobiDB-lite"/>
    </source>
</evidence>
<dbReference type="SUPFAM" id="SSF56112">
    <property type="entry name" value="Protein kinase-like (PK-like)"/>
    <property type="match status" value="1"/>
</dbReference>
<dbReference type="PROSITE" id="PS00107">
    <property type="entry name" value="PROTEIN_KINASE_ATP"/>
    <property type="match status" value="1"/>
</dbReference>
<keyword evidence="6 9" id="KW-0067">ATP-binding</keyword>
<dbReference type="InterPro" id="IPR017441">
    <property type="entry name" value="Protein_kinase_ATP_BS"/>
</dbReference>
<evidence type="ECO:0000256" key="1">
    <source>
        <dbReference type="ARBA" id="ARBA00012513"/>
    </source>
</evidence>
<comment type="catalytic activity">
    <reaction evidence="8">
        <text>L-seryl-[protein] + ATP = O-phospho-L-seryl-[protein] + ADP + H(+)</text>
        <dbReference type="Rhea" id="RHEA:17989"/>
        <dbReference type="Rhea" id="RHEA-COMP:9863"/>
        <dbReference type="Rhea" id="RHEA-COMP:11604"/>
        <dbReference type="ChEBI" id="CHEBI:15378"/>
        <dbReference type="ChEBI" id="CHEBI:29999"/>
        <dbReference type="ChEBI" id="CHEBI:30616"/>
        <dbReference type="ChEBI" id="CHEBI:83421"/>
        <dbReference type="ChEBI" id="CHEBI:456216"/>
        <dbReference type="EC" id="2.7.11.1"/>
    </reaction>
</comment>
<protein>
    <recommendedName>
        <fullName evidence="1">non-specific serine/threonine protein kinase</fullName>
        <ecNumber evidence="1">2.7.11.1</ecNumber>
    </recommendedName>
</protein>
<dbReference type="GO" id="GO:0005524">
    <property type="term" value="F:ATP binding"/>
    <property type="evidence" value="ECO:0007669"/>
    <property type="project" value="UniProtKB-UniRule"/>
</dbReference>
<dbReference type="EC" id="2.7.11.1" evidence="1"/>
<dbReference type="GO" id="GO:0004674">
    <property type="term" value="F:protein serine/threonine kinase activity"/>
    <property type="evidence" value="ECO:0007669"/>
    <property type="project" value="UniProtKB-KW"/>
</dbReference>
<organism evidence="12">
    <name type="scientific">Desertifilum tharense IPPAS B-1220</name>
    <dbReference type="NCBI Taxonomy" id="1781255"/>
    <lineage>
        <taxon>Bacteria</taxon>
        <taxon>Bacillati</taxon>
        <taxon>Cyanobacteriota</taxon>
        <taxon>Cyanophyceae</taxon>
        <taxon>Desertifilales</taxon>
        <taxon>Desertifilaceae</taxon>
        <taxon>Desertifilum</taxon>
    </lineage>
</organism>
<keyword evidence="3" id="KW-0808">Transferase</keyword>
<dbReference type="STRING" id="1781255.BH720_00740"/>
<dbReference type="InterPro" id="IPR000719">
    <property type="entry name" value="Prot_kinase_dom"/>
</dbReference>
<dbReference type="PROSITE" id="PS50011">
    <property type="entry name" value="PROTEIN_KINASE_DOM"/>
    <property type="match status" value="1"/>
</dbReference>
<feature type="region of interest" description="Disordered" evidence="10">
    <location>
        <begin position="379"/>
        <end position="417"/>
    </location>
</feature>
<proteinExistence type="predicted"/>
<reference evidence="12" key="1">
    <citation type="submission" date="2016-09" db="EMBL/GenBank/DDBJ databases">
        <title>Draft genome of thermotolerant cyanobacterium Desertifilum sp. strain IPPAS B-1220.</title>
        <authorList>
            <person name="Sinetova M.A."/>
            <person name="Bolakhan K."/>
            <person name="Zayadan B.K."/>
            <person name="Mironov K.S."/>
            <person name="Ustinova V."/>
            <person name="Kupriyanova E.V."/>
            <person name="Sidorov R.A."/>
            <person name="Skrypnik A.N."/>
            <person name="Gogoleva N.E."/>
            <person name="Gogolev Y.V."/>
            <person name="Los D.A."/>
        </authorList>
    </citation>
    <scope>NUCLEOTIDE SEQUENCE [LARGE SCALE GENOMIC DNA]</scope>
    <source>
        <strain evidence="12">IPPAS B-1220</strain>
    </source>
</reference>
<dbReference type="Gene3D" id="3.30.200.20">
    <property type="entry name" value="Phosphorylase Kinase, domain 1"/>
    <property type="match status" value="1"/>
</dbReference>
<comment type="caution">
    <text evidence="12">The sequence shown here is derived from an EMBL/GenBank/DDBJ whole genome shotgun (WGS) entry which is preliminary data.</text>
</comment>
<evidence type="ECO:0000256" key="9">
    <source>
        <dbReference type="PROSITE-ProRule" id="PRU10141"/>
    </source>
</evidence>
<dbReference type="PANTHER" id="PTHR24363">
    <property type="entry name" value="SERINE/THREONINE PROTEIN KINASE"/>
    <property type="match status" value="1"/>
</dbReference>
<dbReference type="EMBL" id="MJGC01000010">
    <property type="protein sequence ID" value="OEJ77235.1"/>
    <property type="molecule type" value="Genomic_DNA"/>
</dbReference>
<keyword evidence="4 9" id="KW-0547">Nucleotide-binding</keyword>
<feature type="domain" description="Protein kinase" evidence="11">
    <location>
        <begin position="15"/>
        <end position="292"/>
    </location>
</feature>
<dbReference type="Gene3D" id="1.10.510.10">
    <property type="entry name" value="Transferase(Phosphotransferase) domain 1"/>
    <property type="match status" value="1"/>
</dbReference>
<evidence type="ECO:0000259" key="11">
    <source>
        <dbReference type="PROSITE" id="PS50011"/>
    </source>
</evidence>
<dbReference type="RefSeq" id="WP_069965231.1">
    <property type="nucleotide sequence ID" value="NZ_CM124774.1"/>
</dbReference>
<evidence type="ECO:0000256" key="6">
    <source>
        <dbReference type="ARBA" id="ARBA00022840"/>
    </source>
</evidence>
<gene>
    <name evidence="12" type="ORF">BH720_00740</name>
</gene>
<dbReference type="Pfam" id="PF00069">
    <property type="entry name" value="Pkinase"/>
    <property type="match status" value="1"/>
</dbReference>
<dbReference type="OrthoDB" id="507628at2"/>
<feature type="binding site" evidence="9">
    <location>
        <position position="45"/>
    </location>
    <ligand>
        <name>ATP</name>
        <dbReference type="ChEBI" id="CHEBI:30616"/>
    </ligand>
</feature>
<evidence type="ECO:0000256" key="8">
    <source>
        <dbReference type="ARBA" id="ARBA00048679"/>
    </source>
</evidence>
<name>A0A1E5QRE7_9CYAN</name>
<evidence type="ECO:0000313" key="12">
    <source>
        <dbReference type="EMBL" id="OEJ77235.1"/>
    </source>
</evidence>
<accession>A0A1E5QRE7</accession>
<sequence>MTPSIPQGTVLRQRYLIRQILGQGGFGRTYLAIDLERFKEPCVLKELTVPYQDRALWEKAQILFQREASTLYQIQHAQIPRFWASFEDNHRLFLVQDFVRGKSYRHLLQARQRQGRHFSPNEVLHLLNQLLPVLSYIHERKIIHRDISPENIMLQLPGQNSNASASAEVPRLPVLIDFGAVKAAVTAYCGTPLSPSLMTCIGKAGYAPPEQLQTGKAYPHSDLYALAATCLVLLTGQEPQTLLDSQTLTWQWQQYTSLNERFAAILHKMLAWQPSDRYQNAQEVLIDLQSLLAPAQTRWQPDTPPAPAPSTRIATSPVTSTLLYPPTPELRTPTQLAAPSEQNLWAKLGIATSIGLVVATGLVVPHLWRPWSAPQTAHSEQSSAVSSNLLDEPTRSSWSLSKSQTLGGSPASTSSMAQPQRLEFLPGQNVAIARGTLQEYTLQPYLLKAAQGQIVTVTLEGSGVVMNLLNSNQQGIDAAAYQTRSWTGQIPADDHYLIQILGTGSYALEVAMTPVSRTLEAPTQRIKLARGTTGTTVTGNLSPNKMQRYLIQARGKQIMVVKVLQGEAQVSIISPTGDRIGGSNSESPDWQGQLPVDGDYAIEVSAPGVSEFALALDIY</sequence>
<dbReference type="CDD" id="cd14014">
    <property type="entry name" value="STKc_PknB_like"/>
    <property type="match status" value="1"/>
</dbReference>
<dbReference type="PROSITE" id="PS00109">
    <property type="entry name" value="PROTEIN_KINASE_TYR"/>
    <property type="match status" value="1"/>
</dbReference>